<keyword evidence="2" id="KW-1185">Reference proteome</keyword>
<evidence type="ECO:0000313" key="2">
    <source>
        <dbReference type="Proteomes" id="UP000029004"/>
    </source>
</evidence>
<dbReference type="Proteomes" id="UP000029004">
    <property type="component" value="Unassembled WGS sequence"/>
</dbReference>
<comment type="caution">
    <text evidence="1">The sequence shown here is derived from an EMBL/GenBank/DDBJ whole genome shotgun (WGS) entry which is preliminary data.</text>
</comment>
<keyword evidence="1" id="KW-0378">Hydrolase</keyword>
<reference evidence="1 2" key="1">
    <citation type="submission" date="2014-03" db="EMBL/GenBank/DDBJ databases">
        <title>Genomics of Bifidobacteria.</title>
        <authorList>
            <person name="Ventura M."/>
            <person name="Milani C."/>
            <person name="Lugli G.A."/>
        </authorList>
    </citation>
    <scope>NUCLEOTIDE SEQUENCE [LARGE SCALE GENOMIC DNA]</scope>
    <source>
        <strain evidence="1 2">DSM 23968</strain>
    </source>
</reference>
<name>A0A087DSV3_9BIFI</name>
<dbReference type="STRING" id="762211.BSTEL_1677"/>
<sequence length="1202" mass="131885">MSAQSTKPTLDWLRQWHDQYKASLVPSPLEDINQLAAQLDLTHAHPSGIAQLFASGHVTLESLFRDNGMLRAAERRLGRVLDDRSAKKRVSGVAELSLVVGVATWHGNARPVLLYPVQAVSSETPGQSTITFTGTVALNASFVDAMHEAGVELDEDYLFDGSHYASGTPETSAVFAEITKRAKQMVGDFNIERHIILGCFVEPAAQILSETQRIIDQLGEGPSGNTLLDALAGDKDAAATLRGAPIPDYSPFDADPHSEYEIGDVDNTVRYAAQLAASGHSVAVDGAVGKDTVEQAAAIATRCVMNGRTVLYAPGVAEQKRRFLQVMRANETSGMVLDIADEHANADIDRQLITAVGFQSGVATQHFDQLADELVGVRSRLTRYLGDLHGVSEKWGVSAYQTIQNLAAISVAPTHPATHVRLSENTARRIAGHIDEWTAKLERAAEVGEYTIGPDDTAWYKASLTSEQDAVDAYQRVVDLLQKVLPAVREHVAATVQACGFPVPTTAREWSRQIIVLKNLRRVLDVFQPEIFERDIDAMIEATKSKADRKAEGTTMGFWERRRHTREAKSLLRVGAQVEDLHAALVIVRKQSDQWRSLVPHGGWPVLPPKLDQMITAQETMSRDMTALDTVLNTTPKGGELESRDFNEVESRLKALYDDHKSLDDLPERCRLEQEFQAAGLNDLVADFSNRHVMSAAVGAELQLAWWTTVFEDIVRSSPIISNQDGSVLANATERFEQVDVEHVRSIGPMVAQESMRRLCDLLFARTQEANLLHTKLAGRGHMPLDRIRRDHAEILAAAKPILMATPDTLASLTEPKPLADVAIIDACAHIPAIQLLSIVVRVKQIVVIAHRGTVTCPGLKRLIDALPVVEVKSHPVRRAPRLGAFLESEGYGAVRYDVCTDGARGHIAYHKVEATGTPVFATGLVESSQQEIDEVVRLITERARSFTIVPASYLLTVVSLTDVFRVRLGAELKALASKDKSMNSFLRHVRLVGIREVAGARATDVILSMCYAKTSHGRLLQQFGALEDQGGRGMLLDALALADHHVDIVAAFTSDEMEDERIHTPGVKLLKTLLAWAEHLPEEPALPSCRESGKNTLFNDLADRIRARGLDVAIDYGYDNGLTIPMAVGLKGKPFALAVLTDDAGYMSIQSTRERHRMLASDLMMLGWSVVTVWSVGSFVNPEKEVDRIVAKVGEIYREVQ</sequence>
<keyword evidence="1" id="KW-0347">Helicase</keyword>
<dbReference type="GO" id="GO:0004386">
    <property type="term" value="F:helicase activity"/>
    <property type="evidence" value="ECO:0007669"/>
    <property type="project" value="UniProtKB-KW"/>
</dbReference>
<keyword evidence="1" id="KW-0067">ATP-binding</keyword>
<organism evidence="1 2">
    <name type="scientific">Bifidobacterium stellenboschense</name>
    <dbReference type="NCBI Taxonomy" id="762211"/>
    <lineage>
        <taxon>Bacteria</taxon>
        <taxon>Bacillati</taxon>
        <taxon>Actinomycetota</taxon>
        <taxon>Actinomycetes</taxon>
        <taxon>Bifidobacteriales</taxon>
        <taxon>Bifidobacteriaceae</taxon>
        <taxon>Bifidobacterium</taxon>
    </lineage>
</organism>
<dbReference type="RefSeq" id="WP_034527153.1">
    <property type="nucleotide sequence ID" value="NZ_JGZP01000009.1"/>
</dbReference>
<proteinExistence type="predicted"/>
<dbReference type="EMBL" id="JGZP01000009">
    <property type="protein sequence ID" value="KFI98603.1"/>
    <property type="molecule type" value="Genomic_DNA"/>
</dbReference>
<gene>
    <name evidence="1" type="ORF">BSTEL_1677</name>
</gene>
<dbReference type="OrthoDB" id="9757917at2"/>
<accession>A0A087DSV3</accession>
<evidence type="ECO:0000313" key="1">
    <source>
        <dbReference type="EMBL" id="KFI98603.1"/>
    </source>
</evidence>
<keyword evidence="1" id="KW-0547">Nucleotide-binding</keyword>
<protein>
    <submittedName>
        <fullName evidence="1">Helicase</fullName>
    </submittedName>
</protein>
<dbReference type="eggNOG" id="COG1112">
    <property type="taxonomic scope" value="Bacteria"/>
</dbReference>
<dbReference type="AlphaFoldDB" id="A0A087DSV3"/>